<dbReference type="SUPFAM" id="SSF57850">
    <property type="entry name" value="RING/U-box"/>
    <property type="match status" value="2"/>
</dbReference>
<dbReference type="PROSITE" id="PS50089">
    <property type="entry name" value="ZF_RING_2"/>
    <property type="match status" value="1"/>
</dbReference>
<evidence type="ECO:0000313" key="13">
    <source>
        <dbReference type="Proteomes" id="UP001215598"/>
    </source>
</evidence>
<keyword evidence="5" id="KW-0677">Repeat</keyword>
<protein>
    <recommendedName>
        <fullName evidence="2">RBR-type E3 ubiquitin transferase</fullName>
        <ecNumber evidence="2">2.3.2.31</ecNumber>
    </recommendedName>
</protein>
<sequence length="590" mass="65792">MKASTARRSDVLTFSLRAPFESMLVSFSSAQRAIEKARELNRGMCGGRRVRVETNRYHAGDPHFGETAVRITGLPLNCPVITVARFAGAGLLMKLKSVDYNIPDAFELLRMNIDSLEGGKMTKYEVISGESVDGFLVVKAHFGTWERAKEVYDWFDGRRLPYIGGTSLKMHLPDPIQYTLSIPLPQYQAQKRVWDSLTDARSNSDVCCIRIHLQDLAFIRVLGTNKKAVGALKVRVETLAAGEKVTLWHASFASTAGETFISSLSTRTRVHARADQRLRVIKLYGDPPAIELARTLIRTEVERLNGLDSSTLLKPECVGFFVRRGLGILQRRLGEDNVNLNITSIGWRITVRGGANAQEILQRMIDASLAGLVPSPQNGIVCPVCCDEISHPVELNCEHTYCTDCLRHFLTTATAFPLTCMGEEGRCGILISIPTIQRYLPPYQFQHLLEVAFTNYLEQHPQELKYCTTPDCRQIYRAATTPSVVDCPSCFSSTCSCCSAGAHQGMSCEENRIHNDTAEQERLNDVWARANDVKTCPSCNIRIEKLEGCNHISCRCGVHICWKCQPIAVFDRDEIYDHLNAAHGGAFEVQ</sequence>
<dbReference type="Gene3D" id="1.20.120.1750">
    <property type="match status" value="1"/>
</dbReference>
<dbReference type="Proteomes" id="UP001215598">
    <property type="component" value="Unassembled WGS sequence"/>
</dbReference>
<keyword evidence="8" id="KW-0862">Zinc</keyword>
<feature type="domain" description="RING-type" evidence="11">
    <location>
        <begin position="378"/>
        <end position="589"/>
    </location>
</feature>
<evidence type="ECO:0000259" key="10">
    <source>
        <dbReference type="PROSITE" id="PS50089"/>
    </source>
</evidence>
<dbReference type="GO" id="GO:0016567">
    <property type="term" value="P:protein ubiquitination"/>
    <property type="evidence" value="ECO:0007669"/>
    <property type="project" value="InterPro"/>
</dbReference>
<evidence type="ECO:0000256" key="2">
    <source>
        <dbReference type="ARBA" id="ARBA00012251"/>
    </source>
</evidence>
<dbReference type="PROSITE" id="PS00518">
    <property type="entry name" value="ZF_RING_1"/>
    <property type="match status" value="1"/>
</dbReference>
<dbReference type="InterPro" id="IPR013083">
    <property type="entry name" value="Znf_RING/FYVE/PHD"/>
</dbReference>
<gene>
    <name evidence="12" type="ORF">B0H16DRAFT_1514041</name>
</gene>
<evidence type="ECO:0000256" key="9">
    <source>
        <dbReference type="PROSITE-ProRule" id="PRU00175"/>
    </source>
</evidence>
<dbReference type="AlphaFoldDB" id="A0AAD7JTK1"/>
<dbReference type="GO" id="GO:0061630">
    <property type="term" value="F:ubiquitin protein ligase activity"/>
    <property type="evidence" value="ECO:0007669"/>
    <property type="project" value="UniProtKB-EC"/>
</dbReference>
<keyword evidence="6 9" id="KW-0863">Zinc-finger</keyword>
<evidence type="ECO:0000256" key="1">
    <source>
        <dbReference type="ARBA" id="ARBA00001798"/>
    </source>
</evidence>
<keyword evidence="7" id="KW-0833">Ubl conjugation pathway</keyword>
<dbReference type="CDD" id="cd16449">
    <property type="entry name" value="RING-HC"/>
    <property type="match status" value="1"/>
</dbReference>
<dbReference type="Pfam" id="PF26200">
    <property type="entry name" value="Rcat_RNF216"/>
    <property type="match status" value="1"/>
</dbReference>
<evidence type="ECO:0000256" key="6">
    <source>
        <dbReference type="ARBA" id="ARBA00022771"/>
    </source>
</evidence>
<comment type="catalytic activity">
    <reaction evidence="1">
        <text>[E2 ubiquitin-conjugating enzyme]-S-ubiquitinyl-L-cysteine + [acceptor protein]-L-lysine = [E2 ubiquitin-conjugating enzyme]-L-cysteine + [acceptor protein]-N(6)-ubiquitinyl-L-lysine.</text>
        <dbReference type="EC" id="2.3.2.31"/>
    </reaction>
</comment>
<dbReference type="PANTHER" id="PTHR11685">
    <property type="entry name" value="RBR FAMILY RING FINGER AND IBR DOMAIN-CONTAINING"/>
    <property type="match status" value="1"/>
</dbReference>
<evidence type="ECO:0000256" key="5">
    <source>
        <dbReference type="ARBA" id="ARBA00022737"/>
    </source>
</evidence>
<organism evidence="12 13">
    <name type="scientific">Mycena metata</name>
    <dbReference type="NCBI Taxonomy" id="1033252"/>
    <lineage>
        <taxon>Eukaryota</taxon>
        <taxon>Fungi</taxon>
        <taxon>Dikarya</taxon>
        <taxon>Basidiomycota</taxon>
        <taxon>Agaricomycotina</taxon>
        <taxon>Agaricomycetes</taxon>
        <taxon>Agaricomycetidae</taxon>
        <taxon>Agaricales</taxon>
        <taxon>Marasmiineae</taxon>
        <taxon>Mycenaceae</taxon>
        <taxon>Mycena</taxon>
    </lineage>
</organism>
<keyword evidence="13" id="KW-1185">Reference proteome</keyword>
<dbReference type="PROSITE" id="PS51873">
    <property type="entry name" value="TRIAD"/>
    <property type="match status" value="1"/>
</dbReference>
<comment type="caution">
    <text evidence="12">The sequence shown here is derived from an EMBL/GenBank/DDBJ whole genome shotgun (WGS) entry which is preliminary data.</text>
</comment>
<evidence type="ECO:0000256" key="7">
    <source>
        <dbReference type="ARBA" id="ARBA00022786"/>
    </source>
</evidence>
<evidence type="ECO:0000256" key="8">
    <source>
        <dbReference type="ARBA" id="ARBA00022833"/>
    </source>
</evidence>
<dbReference type="Pfam" id="PF00097">
    <property type="entry name" value="zf-C3HC4"/>
    <property type="match status" value="1"/>
</dbReference>
<evidence type="ECO:0000256" key="4">
    <source>
        <dbReference type="ARBA" id="ARBA00022723"/>
    </source>
</evidence>
<accession>A0AAD7JTK1</accession>
<dbReference type="InterPro" id="IPR018957">
    <property type="entry name" value="Znf_C3HC4_RING-type"/>
</dbReference>
<dbReference type="InterPro" id="IPR002867">
    <property type="entry name" value="IBR_dom"/>
</dbReference>
<dbReference type="InterPro" id="IPR031127">
    <property type="entry name" value="E3_UB_ligase_RBR"/>
</dbReference>
<keyword evidence="3" id="KW-0808">Transferase</keyword>
<keyword evidence="4" id="KW-0479">Metal-binding</keyword>
<proteinExistence type="predicted"/>
<dbReference type="InterPro" id="IPR017907">
    <property type="entry name" value="Znf_RING_CS"/>
</dbReference>
<feature type="domain" description="RING-type" evidence="10">
    <location>
        <begin position="382"/>
        <end position="420"/>
    </location>
</feature>
<dbReference type="GO" id="GO:0008270">
    <property type="term" value="F:zinc ion binding"/>
    <property type="evidence" value="ECO:0007669"/>
    <property type="project" value="UniProtKB-KW"/>
</dbReference>
<dbReference type="Pfam" id="PF01485">
    <property type="entry name" value="IBR"/>
    <property type="match status" value="1"/>
</dbReference>
<reference evidence="12" key="1">
    <citation type="submission" date="2023-03" db="EMBL/GenBank/DDBJ databases">
        <title>Massive genome expansion in bonnet fungi (Mycena s.s.) driven by repeated elements and novel gene families across ecological guilds.</title>
        <authorList>
            <consortium name="Lawrence Berkeley National Laboratory"/>
            <person name="Harder C.B."/>
            <person name="Miyauchi S."/>
            <person name="Viragh M."/>
            <person name="Kuo A."/>
            <person name="Thoen E."/>
            <person name="Andreopoulos B."/>
            <person name="Lu D."/>
            <person name="Skrede I."/>
            <person name="Drula E."/>
            <person name="Henrissat B."/>
            <person name="Morin E."/>
            <person name="Kohler A."/>
            <person name="Barry K."/>
            <person name="LaButti K."/>
            <person name="Morin E."/>
            <person name="Salamov A."/>
            <person name="Lipzen A."/>
            <person name="Mereny Z."/>
            <person name="Hegedus B."/>
            <person name="Baldrian P."/>
            <person name="Stursova M."/>
            <person name="Weitz H."/>
            <person name="Taylor A."/>
            <person name="Grigoriev I.V."/>
            <person name="Nagy L.G."/>
            <person name="Martin F."/>
            <person name="Kauserud H."/>
        </authorList>
    </citation>
    <scope>NUCLEOTIDE SEQUENCE</scope>
    <source>
        <strain evidence="12">CBHHK182m</strain>
    </source>
</reference>
<dbReference type="EC" id="2.3.2.31" evidence="2"/>
<dbReference type="SMART" id="SM00647">
    <property type="entry name" value="IBR"/>
    <property type="match status" value="1"/>
</dbReference>
<evidence type="ECO:0000313" key="12">
    <source>
        <dbReference type="EMBL" id="KAJ7771602.1"/>
    </source>
</evidence>
<evidence type="ECO:0000259" key="11">
    <source>
        <dbReference type="PROSITE" id="PS51873"/>
    </source>
</evidence>
<dbReference type="EMBL" id="JARKIB010000015">
    <property type="protein sequence ID" value="KAJ7771602.1"/>
    <property type="molecule type" value="Genomic_DNA"/>
</dbReference>
<dbReference type="Gene3D" id="3.30.40.10">
    <property type="entry name" value="Zinc/RING finger domain, C3HC4 (zinc finger)"/>
    <property type="match status" value="1"/>
</dbReference>
<dbReference type="InterPro" id="IPR001841">
    <property type="entry name" value="Znf_RING"/>
</dbReference>
<dbReference type="InterPro" id="IPR044066">
    <property type="entry name" value="TRIAD_supradom"/>
</dbReference>
<name>A0AAD7JTK1_9AGAR</name>
<evidence type="ECO:0000256" key="3">
    <source>
        <dbReference type="ARBA" id="ARBA00022679"/>
    </source>
</evidence>